<proteinExistence type="predicted"/>
<keyword evidence="2" id="KW-1185">Reference proteome</keyword>
<reference evidence="2" key="1">
    <citation type="journal article" date="2019" name="Int. J. Syst. Evol. Microbiol.">
        <title>The Global Catalogue of Microorganisms (GCM) 10K type strain sequencing project: providing services to taxonomists for standard genome sequencing and annotation.</title>
        <authorList>
            <consortium name="The Broad Institute Genomics Platform"/>
            <consortium name="The Broad Institute Genome Sequencing Center for Infectious Disease"/>
            <person name="Wu L."/>
            <person name="Ma J."/>
        </authorList>
    </citation>
    <scope>NUCLEOTIDE SEQUENCE [LARGE SCALE GENOMIC DNA]</scope>
    <source>
        <strain evidence="2">JCM 16898</strain>
    </source>
</reference>
<dbReference type="Proteomes" id="UP001500689">
    <property type="component" value="Unassembled WGS sequence"/>
</dbReference>
<organism evidence="1 2">
    <name type="scientific">Amycolatopsis ultiminotia</name>
    <dbReference type="NCBI Taxonomy" id="543629"/>
    <lineage>
        <taxon>Bacteria</taxon>
        <taxon>Bacillati</taxon>
        <taxon>Actinomycetota</taxon>
        <taxon>Actinomycetes</taxon>
        <taxon>Pseudonocardiales</taxon>
        <taxon>Pseudonocardiaceae</taxon>
        <taxon>Amycolatopsis</taxon>
    </lineage>
</organism>
<gene>
    <name evidence="1" type="ORF">GCM10022222_11210</name>
</gene>
<dbReference type="Pfam" id="PF13830">
    <property type="entry name" value="DUF4192"/>
    <property type="match status" value="1"/>
</dbReference>
<dbReference type="RefSeq" id="WP_344855993.1">
    <property type="nucleotide sequence ID" value="NZ_BAAAZN010000002.1"/>
</dbReference>
<name>A0ABP6VA63_9PSEU</name>
<protein>
    <submittedName>
        <fullName evidence="1">DUF4192 domain-containing protein</fullName>
    </submittedName>
</protein>
<evidence type="ECO:0000313" key="2">
    <source>
        <dbReference type="Proteomes" id="UP001500689"/>
    </source>
</evidence>
<comment type="caution">
    <text evidence="1">The sequence shown here is derived from an EMBL/GenBank/DDBJ whole genome shotgun (WGS) entry which is preliminary data.</text>
</comment>
<dbReference type="InterPro" id="IPR025447">
    <property type="entry name" value="DUF4192"/>
</dbReference>
<accession>A0ABP6VA63</accession>
<sequence>MTTSTPPGIDRVILRDPAQLIASLPYLLGFCPTESVVLLGHLSPGTAIGLILRADLPPRELFAIQVDSLVPRFLHEAHAGVTAVIVGGDPDDCGPPHADFVDELRRALAEHELHLFHPLWTAEVAAGAPWACYRDPDCGGILPDPRDTVIAAATTRAGYVVFRSRDEVAALFEPRSRRALERRAALLTRSPAPLCDPEITSTASGDPGAELSSGVLLERAAAEVRAAFLRHRRREGPPNDAQAVRLAHALSLVPIRDACLATAVPLGSPLACEAEEVWLALVRELPAPHRAGAACLLAYSTLLRGDGALAGMAVANAVEADPGSLLASLLHSVWNAGVDPGKLIGLATGNGGVDLGLAGAT</sequence>
<dbReference type="EMBL" id="BAAAZN010000002">
    <property type="protein sequence ID" value="GAA3530022.1"/>
    <property type="molecule type" value="Genomic_DNA"/>
</dbReference>
<evidence type="ECO:0000313" key="1">
    <source>
        <dbReference type="EMBL" id="GAA3530022.1"/>
    </source>
</evidence>